<protein>
    <submittedName>
        <fullName evidence="2">PD-(D/E)XK nuclease family protein</fullName>
    </submittedName>
</protein>
<proteinExistence type="predicted"/>
<dbReference type="AlphaFoldDB" id="A0AAU7ZM03"/>
<reference evidence="2" key="2">
    <citation type="journal article" date="2024" name="Environ. Microbiol.">
        <title>Genome analysis and description of Tunturibacter gen. nov. expands the diversity of Terriglobia in tundra soils.</title>
        <authorList>
            <person name="Messyasz A."/>
            <person name="Mannisto M.K."/>
            <person name="Kerkhof L.J."/>
            <person name="Haggblom M.M."/>
        </authorList>
    </citation>
    <scope>NUCLEOTIDE SEQUENCE</scope>
    <source>
        <strain evidence="2">X5P6</strain>
    </source>
</reference>
<dbReference type="InterPro" id="IPR027417">
    <property type="entry name" value="P-loop_NTPase"/>
</dbReference>
<dbReference type="SUPFAM" id="SSF52540">
    <property type="entry name" value="P-loop containing nucleoside triphosphate hydrolases"/>
    <property type="match status" value="1"/>
</dbReference>
<sequence>MILWSAFPAMVAYNRRMDGRGLLPGGVVGALDEGAVVVTSNQRAARSLRRGWDRRNRELGLSSWAPAAVISWDAWLASMWHRLLVEGHVSEMILNRSQEHVVWRTILEADDELASLRSVDALAVMAADAWRILSAYDGQSRLRGAIGSSDTRSFQRWARTFERLCQAEGFATQAELEEKLRDVCEKTVGTGNFELTPKKVVLVGFDHMIPAQKRLVDALRSAAVQVEDLRLAVSTQRRVLVEAEEDHQELLLAARWVRRFLEENADGTVAVIVPALENERREIDRLFREVLAPELEDICTDSQNGPYEFSVGMALAEIPLIAAAFDLLRWSIEPLPLERVSALLLSPYFAMTDEERSVRAEFDAFELRKARMLRPEISLPGLVEMIERSKRRQKLPRLLSTLRAALRLSNRLQGLDARTHAEWAEQMREFLVASEWGSGRRETSIAFQTRRKWDSALDELTTLDFDGVPVEFAAALSTLERIARQTMFASESRGAPVQVMGPLEAAGSIFDAVWFLRAGELTWPIATTSNSLLPWHLQRELEMPGTSVTLDNEHAQRITERIAAGAGTVAFSYAKESPEGRQRPSALLAALGLEAISAAELVEYEPPRTIVELEEVADSAAVQALPDKVIRGGARVLELQAACGFRAFAEQRLWSTEVESIEPGMDARVSGTVVHHALEHFWNEVKTQDALRSMNTQERDEVLEWCIAQALKKAAAAIATDWDEAYIEVQRERLRKLLSGWLELELERELPFEVKLSEKKLDDVRVGPLRLNVRLDRVDVVEGGEVLIDYKTGSASPNEWLTSRPDAPQLPLYAILTQEDRLQGVAFGLVRAGEGRGLKGYATCDGILPKASKLREAPTLEAQIERWREVLVALAEEFSSGDARVQPKTYPGSCTHCEQRLLCRLDVSLLEEDDEHDESSWAEASRG</sequence>
<dbReference type="EMBL" id="CP132942">
    <property type="protein sequence ID" value="XCB31703.1"/>
    <property type="molecule type" value="Genomic_DNA"/>
</dbReference>
<dbReference type="InterPro" id="IPR038726">
    <property type="entry name" value="PDDEXK_AddAB-type"/>
</dbReference>
<dbReference type="InterPro" id="IPR011604">
    <property type="entry name" value="PDDEXK-like_dom_sf"/>
</dbReference>
<dbReference type="InterPro" id="IPR019925">
    <property type="entry name" value="DNA_repair_protein_predicted"/>
</dbReference>
<evidence type="ECO:0000259" key="1">
    <source>
        <dbReference type="Pfam" id="PF12705"/>
    </source>
</evidence>
<dbReference type="SUPFAM" id="SSF52980">
    <property type="entry name" value="Restriction endonuclease-like"/>
    <property type="match status" value="1"/>
</dbReference>
<dbReference type="NCBIfam" id="TIGR03623">
    <property type="entry name" value="probable DNA repair protein"/>
    <property type="match status" value="1"/>
</dbReference>
<dbReference type="InterPro" id="IPR011335">
    <property type="entry name" value="Restrct_endonuc-II-like"/>
</dbReference>
<gene>
    <name evidence="2" type="ORF">RBB77_14740</name>
</gene>
<dbReference type="RefSeq" id="WP_353062549.1">
    <property type="nucleotide sequence ID" value="NZ_CP132942.1"/>
</dbReference>
<dbReference type="Gene3D" id="3.90.320.10">
    <property type="match status" value="1"/>
</dbReference>
<organism evidence="2">
    <name type="scientific">Tunturiibacter psychrotolerans</name>
    <dbReference type="NCBI Taxonomy" id="3069686"/>
    <lineage>
        <taxon>Bacteria</taxon>
        <taxon>Pseudomonadati</taxon>
        <taxon>Acidobacteriota</taxon>
        <taxon>Terriglobia</taxon>
        <taxon>Terriglobales</taxon>
        <taxon>Acidobacteriaceae</taxon>
        <taxon>Tunturiibacter</taxon>
    </lineage>
</organism>
<accession>A0AAU7ZM03</accession>
<feature type="domain" description="PD-(D/E)XK endonuclease-like" evidence="1">
    <location>
        <begin position="637"/>
        <end position="904"/>
    </location>
</feature>
<evidence type="ECO:0000313" key="2">
    <source>
        <dbReference type="EMBL" id="XCB31703.1"/>
    </source>
</evidence>
<reference evidence="2" key="1">
    <citation type="submission" date="2023-08" db="EMBL/GenBank/DDBJ databases">
        <authorList>
            <person name="Messyasz A."/>
            <person name="Mannisto M.K."/>
            <person name="Kerkhof L.J."/>
            <person name="Haggblom M."/>
        </authorList>
    </citation>
    <scope>NUCLEOTIDE SEQUENCE</scope>
    <source>
        <strain evidence="2">X5P6</strain>
    </source>
</reference>
<dbReference type="KEGG" id="tpsc:RBB77_14740"/>
<dbReference type="Pfam" id="PF12705">
    <property type="entry name" value="PDDEXK_1"/>
    <property type="match status" value="1"/>
</dbReference>
<name>A0AAU7ZM03_9BACT</name>